<name>A0A388KX28_CHABU</name>
<feature type="compositionally biased region" description="Polar residues" evidence="1">
    <location>
        <begin position="92"/>
        <end position="107"/>
    </location>
</feature>
<comment type="caution">
    <text evidence="2">The sequence shown here is derived from an EMBL/GenBank/DDBJ whole genome shotgun (WGS) entry which is preliminary data.</text>
</comment>
<dbReference type="AlphaFoldDB" id="A0A388KX28"/>
<reference evidence="2 3" key="1">
    <citation type="journal article" date="2018" name="Cell">
        <title>The Chara Genome: Secondary Complexity and Implications for Plant Terrestrialization.</title>
        <authorList>
            <person name="Nishiyama T."/>
            <person name="Sakayama H."/>
            <person name="Vries J.D."/>
            <person name="Buschmann H."/>
            <person name="Saint-Marcoux D."/>
            <person name="Ullrich K.K."/>
            <person name="Haas F.B."/>
            <person name="Vanderstraeten L."/>
            <person name="Becker D."/>
            <person name="Lang D."/>
            <person name="Vosolsobe S."/>
            <person name="Rombauts S."/>
            <person name="Wilhelmsson P.K.I."/>
            <person name="Janitza P."/>
            <person name="Kern R."/>
            <person name="Heyl A."/>
            <person name="Rumpler F."/>
            <person name="Villalobos L.I.A.C."/>
            <person name="Clay J.M."/>
            <person name="Skokan R."/>
            <person name="Toyoda A."/>
            <person name="Suzuki Y."/>
            <person name="Kagoshima H."/>
            <person name="Schijlen E."/>
            <person name="Tajeshwar N."/>
            <person name="Catarino B."/>
            <person name="Hetherington A.J."/>
            <person name="Saltykova A."/>
            <person name="Bonnot C."/>
            <person name="Breuninger H."/>
            <person name="Symeonidi A."/>
            <person name="Radhakrishnan G.V."/>
            <person name="Van Nieuwerburgh F."/>
            <person name="Deforce D."/>
            <person name="Chang C."/>
            <person name="Karol K.G."/>
            <person name="Hedrich R."/>
            <person name="Ulvskov P."/>
            <person name="Glockner G."/>
            <person name="Delwiche C.F."/>
            <person name="Petrasek J."/>
            <person name="Van de Peer Y."/>
            <person name="Friml J."/>
            <person name="Beilby M."/>
            <person name="Dolan L."/>
            <person name="Kohara Y."/>
            <person name="Sugano S."/>
            <person name="Fujiyama A."/>
            <person name="Delaux P.-M."/>
            <person name="Quint M."/>
            <person name="TheiBen G."/>
            <person name="Hagemann M."/>
            <person name="Harholt J."/>
            <person name="Dunand C."/>
            <person name="Zachgo S."/>
            <person name="Langdale J."/>
            <person name="Maumus F."/>
            <person name="Straeten D.V.D."/>
            <person name="Gould S.B."/>
            <person name="Rensing S.A."/>
        </authorList>
    </citation>
    <scope>NUCLEOTIDE SEQUENCE [LARGE SCALE GENOMIC DNA]</scope>
    <source>
        <strain evidence="2 3">S276</strain>
    </source>
</reference>
<organism evidence="2 3">
    <name type="scientific">Chara braunii</name>
    <name type="common">Braun's stonewort</name>
    <dbReference type="NCBI Taxonomy" id="69332"/>
    <lineage>
        <taxon>Eukaryota</taxon>
        <taxon>Viridiplantae</taxon>
        <taxon>Streptophyta</taxon>
        <taxon>Charophyceae</taxon>
        <taxon>Charales</taxon>
        <taxon>Characeae</taxon>
        <taxon>Chara</taxon>
    </lineage>
</organism>
<evidence type="ECO:0000256" key="1">
    <source>
        <dbReference type="SAM" id="MobiDB-lite"/>
    </source>
</evidence>
<dbReference type="GO" id="GO:0009535">
    <property type="term" value="C:chloroplast thylakoid membrane"/>
    <property type="evidence" value="ECO:0007669"/>
    <property type="project" value="TreeGrafter"/>
</dbReference>
<sequence>MAAGAATAMAAAAAAAAPACVGGAIRAVTASSSSSSFSSSTSRLLPAGKCAGNRRCSLLFPIWKSAGNRKCSSCQGFSPSTVTRAPRASALDNENQPQSVPSAASTAPETLLKSLSLAVPEGKVERDVSTKAVADEAAEGGVAEGGESEGSEPTIASLPRQSDIDKKLKKKAELRRKRLKRKRMLRKKGRWPPSKMAKLKNV</sequence>
<feature type="region of interest" description="Disordered" evidence="1">
    <location>
        <begin position="85"/>
        <end position="107"/>
    </location>
</feature>
<dbReference type="EMBL" id="BFEA01000206">
    <property type="protein sequence ID" value="GBG74614.1"/>
    <property type="molecule type" value="Genomic_DNA"/>
</dbReference>
<dbReference type="PANTHER" id="PTHR34678:SF1">
    <property type="entry name" value="LARGE RIBOSOMAL SUBUNIT PROTEIN CL37"/>
    <property type="match status" value="1"/>
</dbReference>
<dbReference type="InterPro" id="IPR040307">
    <property type="entry name" value="Ribosomal_cL37"/>
</dbReference>
<proteinExistence type="predicted"/>
<dbReference type="Gramene" id="GBG74614">
    <property type="protein sequence ID" value="GBG74614"/>
    <property type="gene ID" value="CBR_g19021"/>
</dbReference>
<accession>A0A388KX28</accession>
<feature type="compositionally biased region" description="Basic residues" evidence="1">
    <location>
        <begin position="167"/>
        <end position="190"/>
    </location>
</feature>
<gene>
    <name evidence="2" type="ORF">CBR_g19021</name>
</gene>
<evidence type="ECO:0000313" key="3">
    <source>
        <dbReference type="Proteomes" id="UP000265515"/>
    </source>
</evidence>
<keyword evidence="3" id="KW-1185">Reference proteome</keyword>
<dbReference type="STRING" id="69332.A0A388KX28"/>
<feature type="region of interest" description="Disordered" evidence="1">
    <location>
        <begin position="123"/>
        <end position="202"/>
    </location>
</feature>
<protein>
    <submittedName>
        <fullName evidence="2">Uncharacterized protein</fullName>
    </submittedName>
</protein>
<dbReference type="PANTHER" id="PTHR34678">
    <property type="entry name" value="50S RIBOSOMAL PROTEIN 5, CHLOROPLASTIC"/>
    <property type="match status" value="1"/>
</dbReference>
<dbReference type="Proteomes" id="UP000265515">
    <property type="component" value="Unassembled WGS sequence"/>
</dbReference>
<evidence type="ECO:0000313" key="2">
    <source>
        <dbReference type="EMBL" id="GBG74614.1"/>
    </source>
</evidence>
<dbReference type="GO" id="GO:0032544">
    <property type="term" value="P:plastid translation"/>
    <property type="evidence" value="ECO:0007669"/>
    <property type="project" value="TreeGrafter"/>
</dbReference>